<evidence type="ECO:0000313" key="9">
    <source>
        <dbReference type="Proteomes" id="UP000429523"/>
    </source>
</evidence>
<organism evidence="6 10">
    <name type="scientific">Phytophthora fragariae</name>
    <dbReference type="NCBI Taxonomy" id="53985"/>
    <lineage>
        <taxon>Eukaryota</taxon>
        <taxon>Sar</taxon>
        <taxon>Stramenopiles</taxon>
        <taxon>Oomycota</taxon>
        <taxon>Peronosporomycetes</taxon>
        <taxon>Peronosporales</taxon>
        <taxon>Peronosporaceae</taxon>
        <taxon>Phytophthora</taxon>
    </lineage>
</organism>
<dbReference type="OrthoDB" id="111016at2759"/>
<evidence type="ECO:0000313" key="16">
    <source>
        <dbReference type="Proteomes" id="UP000488956"/>
    </source>
</evidence>
<dbReference type="EMBL" id="QXGF01000916">
    <property type="protein sequence ID" value="KAE8934356.1"/>
    <property type="molecule type" value="Genomic_DNA"/>
</dbReference>
<gene>
    <name evidence="8" type="ORF">PF001_g14726</name>
    <name evidence="7" type="ORF">PF002_g4517</name>
    <name evidence="6" type="ORF">PF005_g4401</name>
    <name evidence="5" type="ORF">PF006_g14428</name>
    <name evidence="4" type="ORF">PF007_g4434</name>
    <name evidence="1" type="ORF">PF009_g15672</name>
    <name evidence="3" type="ORF">PF010_g15410</name>
    <name evidence="2" type="ORF">PF011_g14841</name>
</gene>
<evidence type="ECO:0000313" key="11">
    <source>
        <dbReference type="Proteomes" id="UP000437068"/>
    </source>
</evidence>
<dbReference type="EMBL" id="QXGD01000140">
    <property type="protein sequence ID" value="KAE9250959.1"/>
    <property type="molecule type" value="Genomic_DNA"/>
</dbReference>
<dbReference type="Gene3D" id="2.60.20.10">
    <property type="entry name" value="Crystallins"/>
    <property type="match status" value="2"/>
</dbReference>
<dbReference type="EMBL" id="QXFZ01000141">
    <property type="protein sequence ID" value="KAE9130655.1"/>
    <property type="molecule type" value="Genomic_DNA"/>
</dbReference>
<protein>
    <submittedName>
        <fullName evidence="6">Uncharacterized protein</fullName>
    </submittedName>
</protein>
<dbReference type="Proteomes" id="UP000433483">
    <property type="component" value="Unassembled WGS sequence"/>
</dbReference>
<dbReference type="EMBL" id="QXFX01001003">
    <property type="protein sequence ID" value="KAE9098861.1"/>
    <property type="molecule type" value="Genomic_DNA"/>
</dbReference>
<dbReference type="EMBL" id="QXFW01000978">
    <property type="protein sequence ID" value="KAE8998910.1"/>
    <property type="molecule type" value="Genomic_DNA"/>
</dbReference>
<evidence type="ECO:0000313" key="12">
    <source>
        <dbReference type="Proteomes" id="UP000440367"/>
    </source>
</evidence>
<dbReference type="EMBL" id="QXGB01000142">
    <property type="protein sequence ID" value="KAE9228240.1"/>
    <property type="molecule type" value="Genomic_DNA"/>
</dbReference>
<evidence type="ECO:0000313" key="15">
    <source>
        <dbReference type="Proteomes" id="UP000460718"/>
    </source>
</evidence>
<reference evidence="9 10" key="1">
    <citation type="submission" date="2018-08" db="EMBL/GenBank/DDBJ databases">
        <title>Genomic investigation of the strawberry pathogen Phytophthora fragariae indicates pathogenicity is determined by transcriptional variation in three key races.</title>
        <authorList>
            <person name="Adams T.M."/>
            <person name="Armitage A.D."/>
            <person name="Sobczyk M.K."/>
            <person name="Bates H.J."/>
            <person name="Dunwell J.M."/>
            <person name="Nellist C.F."/>
            <person name="Harrison R.J."/>
        </authorList>
    </citation>
    <scope>NUCLEOTIDE SEQUENCE [LARGE SCALE GENOMIC DNA]</scope>
    <source>
        <strain evidence="8 11">A4</strain>
        <strain evidence="7 12">BC-1</strain>
        <strain evidence="6 10">NOV-27</strain>
        <strain evidence="5 13">NOV-5</strain>
        <strain evidence="4 14">NOV-71</strain>
        <strain evidence="1 9">NOV-9</strain>
        <strain evidence="3 16">ONT-3</strain>
        <strain evidence="2 15">SCRP245</strain>
    </source>
</reference>
<evidence type="ECO:0000313" key="1">
    <source>
        <dbReference type="EMBL" id="KAE8934356.1"/>
    </source>
</evidence>
<dbReference type="AlphaFoldDB" id="A0A6A3Z4I6"/>
<evidence type="ECO:0000313" key="5">
    <source>
        <dbReference type="EMBL" id="KAE9136286.1"/>
    </source>
</evidence>
<evidence type="ECO:0000313" key="3">
    <source>
        <dbReference type="EMBL" id="KAE9098861.1"/>
    </source>
</evidence>
<evidence type="ECO:0000313" key="7">
    <source>
        <dbReference type="EMBL" id="KAE9250959.1"/>
    </source>
</evidence>
<evidence type="ECO:0000313" key="2">
    <source>
        <dbReference type="EMBL" id="KAE8998910.1"/>
    </source>
</evidence>
<keyword evidence="10" id="KW-1185">Reference proteome</keyword>
<dbReference type="Proteomes" id="UP000441208">
    <property type="component" value="Unassembled WGS sequence"/>
</dbReference>
<dbReference type="EMBL" id="QXGE01000927">
    <property type="protein sequence ID" value="KAE9300875.1"/>
    <property type="molecule type" value="Genomic_DNA"/>
</dbReference>
<accession>A0A6A3Z4I6</accession>
<dbReference type="InterPro" id="IPR011024">
    <property type="entry name" value="G_crystallin-like"/>
</dbReference>
<evidence type="ECO:0000313" key="4">
    <source>
        <dbReference type="EMBL" id="KAE9130655.1"/>
    </source>
</evidence>
<proteinExistence type="predicted"/>
<name>A0A6A3Z4I6_9STRA</name>
<evidence type="ECO:0000313" key="13">
    <source>
        <dbReference type="Proteomes" id="UP000440732"/>
    </source>
</evidence>
<dbReference type="EMBL" id="QXGA01000905">
    <property type="protein sequence ID" value="KAE9136286.1"/>
    <property type="molecule type" value="Genomic_DNA"/>
</dbReference>
<evidence type="ECO:0000313" key="10">
    <source>
        <dbReference type="Proteomes" id="UP000433483"/>
    </source>
</evidence>
<dbReference type="SUPFAM" id="SSF49695">
    <property type="entry name" value="gamma-Crystallin-like"/>
    <property type="match status" value="1"/>
</dbReference>
<comment type="caution">
    <text evidence="6">The sequence shown here is derived from an EMBL/GenBank/DDBJ whole genome shotgun (WGS) entry which is preliminary data.</text>
</comment>
<dbReference type="Proteomes" id="UP000440732">
    <property type="component" value="Unassembled WGS sequence"/>
</dbReference>
<evidence type="ECO:0000313" key="14">
    <source>
        <dbReference type="Proteomes" id="UP000441208"/>
    </source>
</evidence>
<evidence type="ECO:0000313" key="6">
    <source>
        <dbReference type="EMBL" id="KAE9228240.1"/>
    </source>
</evidence>
<dbReference type="Proteomes" id="UP000440367">
    <property type="component" value="Unassembled WGS sequence"/>
</dbReference>
<dbReference type="Proteomes" id="UP000429523">
    <property type="component" value="Unassembled WGS sequence"/>
</dbReference>
<sequence>MTVAAWYGSVYFYQDIDFRGDLYPVDLSDTQKCFNMHCFDDKVSSAKWVGLPTAGQIHGKSHIAFYTSKDCVGPHIHLPTDAFINDKRDNFPANLRKYAMNDKLSSFMIWETSEKATNGITTTCKCDVAAETKGSVYFYTDVNFSGTLFPVDVSQSNKCYSLCEFKDASSVKWIGRFPTTGYTDGKAQIAFYTEKTCFGPHIHFPIEFQNNVIANATVKDLRQYNINNDISSFMIWETSENIENGAQTKCPWTT</sequence>
<evidence type="ECO:0000313" key="8">
    <source>
        <dbReference type="EMBL" id="KAE9300875.1"/>
    </source>
</evidence>
<dbReference type="Proteomes" id="UP000488956">
    <property type="component" value="Unassembled WGS sequence"/>
</dbReference>
<dbReference type="Proteomes" id="UP000437068">
    <property type="component" value="Unassembled WGS sequence"/>
</dbReference>
<dbReference type="Proteomes" id="UP000460718">
    <property type="component" value="Unassembled WGS sequence"/>
</dbReference>